<feature type="region of interest" description="Disordered" evidence="1">
    <location>
        <begin position="1"/>
        <end position="36"/>
    </location>
</feature>
<sequence length="90" mass="10531">MGMRLHSPFRPPHARLSSRRALLRSPRHRMNPSSAACRDIDTRSLVVRPGLYILSLLPRRFLLQWHYPPVHTPRETACKTLMKENDPRLP</sequence>
<dbReference type="Proteomes" id="UP000663419">
    <property type="component" value="Chromosome 3"/>
</dbReference>
<protein>
    <submittedName>
        <fullName evidence="2">Uncharacterized protein</fullName>
    </submittedName>
</protein>
<organism evidence="2 3">
    <name type="scientific">Ajellomyces capsulatus (strain H88)</name>
    <name type="common">Darling's disease fungus</name>
    <name type="synonym">Histoplasma capsulatum</name>
    <dbReference type="NCBI Taxonomy" id="544711"/>
    <lineage>
        <taxon>Eukaryota</taxon>
        <taxon>Fungi</taxon>
        <taxon>Dikarya</taxon>
        <taxon>Ascomycota</taxon>
        <taxon>Pezizomycotina</taxon>
        <taxon>Eurotiomycetes</taxon>
        <taxon>Eurotiomycetidae</taxon>
        <taxon>Onygenales</taxon>
        <taxon>Ajellomycetaceae</taxon>
        <taxon>Histoplasma</taxon>
    </lineage>
</organism>
<accession>A0A8A1LKT8</accession>
<dbReference type="VEuPathDB" id="FungiDB:I7I53_00222"/>
<evidence type="ECO:0000313" key="3">
    <source>
        <dbReference type="Proteomes" id="UP000663419"/>
    </source>
</evidence>
<evidence type="ECO:0000313" key="2">
    <source>
        <dbReference type="EMBL" id="QSS53074.1"/>
    </source>
</evidence>
<dbReference type="EMBL" id="CP069104">
    <property type="protein sequence ID" value="QSS53074.1"/>
    <property type="molecule type" value="Genomic_DNA"/>
</dbReference>
<feature type="compositionally biased region" description="Basic residues" evidence="1">
    <location>
        <begin position="12"/>
        <end position="30"/>
    </location>
</feature>
<gene>
    <name evidence="2" type="ORF">I7I53_00222</name>
</gene>
<dbReference type="AlphaFoldDB" id="A0A8A1LKT8"/>
<reference evidence="2" key="1">
    <citation type="submission" date="2021-01" db="EMBL/GenBank/DDBJ databases">
        <title>Chromosome-level genome assembly of a human fungal pathogen reveals clustering of transcriptionally co-regulated genes.</title>
        <authorList>
            <person name="Voorhies M."/>
            <person name="Cohen S."/>
            <person name="Shea T.P."/>
            <person name="Petrus S."/>
            <person name="Munoz J.F."/>
            <person name="Poplawski S."/>
            <person name="Goldman W.E."/>
            <person name="Michael T."/>
            <person name="Cuomo C.A."/>
            <person name="Sil A."/>
            <person name="Beyhan S."/>
        </authorList>
    </citation>
    <scope>NUCLEOTIDE SEQUENCE</scope>
    <source>
        <strain evidence="2">H88</strain>
    </source>
</reference>
<name>A0A8A1LKT8_AJEC8</name>
<proteinExistence type="predicted"/>
<evidence type="ECO:0000256" key="1">
    <source>
        <dbReference type="SAM" id="MobiDB-lite"/>
    </source>
</evidence>